<dbReference type="Proteomes" id="UP000824410">
    <property type="component" value="Unassembled WGS sequence"/>
</dbReference>
<dbReference type="GO" id="GO:0006355">
    <property type="term" value="P:regulation of DNA-templated transcription"/>
    <property type="evidence" value="ECO:0007669"/>
    <property type="project" value="InterPro"/>
</dbReference>
<protein>
    <submittedName>
        <fullName evidence="1">Glycerol-3-phosphate responsive antiterminator</fullName>
    </submittedName>
</protein>
<dbReference type="RefSeq" id="WP_042848322.1">
    <property type="nucleotide sequence ID" value="NZ_ABEXNG020000030.1"/>
</dbReference>
<dbReference type="PANTHER" id="PTHR35787">
    <property type="entry name" value="GLYCEROL UPTAKE OPERON ANTITERMINATOR REGULATORY PROTEIN"/>
    <property type="match status" value="1"/>
</dbReference>
<dbReference type="InterPro" id="IPR013785">
    <property type="entry name" value="Aldolase_TIM"/>
</dbReference>
<dbReference type="Pfam" id="PF04309">
    <property type="entry name" value="G3P_antiterm"/>
    <property type="match status" value="1"/>
</dbReference>
<dbReference type="GO" id="GO:0006071">
    <property type="term" value="P:glycerol metabolic process"/>
    <property type="evidence" value="ECO:0007669"/>
    <property type="project" value="InterPro"/>
</dbReference>
<evidence type="ECO:0000313" key="1">
    <source>
        <dbReference type="EMBL" id="MBX6979046.1"/>
    </source>
</evidence>
<dbReference type="KEGG" id="prg:RB151_011010"/>
<organism evidence="1 2">
    <name type="scientific">Providencia rettgeri</name>
    <dbReference type="NCBI Taxonomy" id="587"/>
    <lineage>
        <taxon>Bacteria</taxon>
        <taxon>Pseudomonadati</taxon>
        <taxon>Pseudomonadota</taxon>
        <taxon>Gammaproteobacteria</taxon>
        <taxon>Enterobacterales</taxon>
        <taxon>Morganellaceae</taxon>
        <taxon>Providencia</taxon>
    </lineage>
</organism>
<dbReference type="SUPFAM" id="SSF110391">
    <property type="entry name" value="GlpP-like"/>
    <property type="match status" value="1"/>
</dbReference>
<gene>
    <name evidence="1" type="ORF">EX242_02050</name>
</gene>
<dbReference type="InterPro" id="IPR006699">
    <property type="entry name" value="GlpP"/>
</dbReference>
<accession>A0A1J0E4L7</accession>
<dbReference type="EMBL" id="SHDO01000003">
    <property type="protein sequence ID" value="MBX6979046.1"/>
    <property type="molecule type" value="Genomic_DNA"/>
</dbReference>
<sequence>MNLNNTVIPSVRNYKYFEKALNCRSEYILLPDADIGNLQSMIGKCHKAGKKVLVHLELLGGFKPDQSGITVLKNFYKVDGVISSNFTALRYAKKEGLDTIFRVLLVDSRSLEQASNMVKNNSVDVDAIELLPAEYACSCFDLLKRSFNQSNKPFIAGGFVKRKYIVDKIFYTGFNGITTSEHTLW</sequence>
<dbReference type="PIRSF" id="PIRSF016897">
    <property type="entry name" value="GlpP"/>
    <property type="match status" value="1"/>
</dbReference>
<proteinExistence type="predicted"/>
<name>A0A1J0E4L7_PRORE</name>
<reference evidence="1" key="1">
    <citation type="submission" date="2019-02" db="EMBL/GenBank/DDBJ databases">
        <title>Genomic characterization of isolates from hospital effluents in KZN, South Africa.</title>
        <authorList>
            <person name="Ntshobeni N."/>
            <person name="Allam M."/>
            <person name="Ismail A."/>
            <person name="Amoako D."/>
            <person name="Essack S."/>
            <person name="Chenia H."/>
        </authorList>
    </citation>
    <scope>NUCLEOTIDE SEQUENCE</scope>
    <source>
        <strain evidence="1">AFE97_S1</strain>
    </source>
</reference>
<dbReference type="PANTHER" id="PTHR35787:SF1">
    <property type="entry name" value="GLYCEROL UPTAKE OPERON ANTITERMINATOR REGULATORY PROTEIN"/>
    <property type="match status" value="1"/>
</dbReference>
<dbReference type="AlphaFoldDB" id="A0A1J0E4L7"/>
<comment type="caution">
    <text evidence="1">The sequence shown here is derived from an EMBL/GenBank/DDBJ whole genome shotgun (WGS) entry which is preliminary data.</text>
</comment>
<dbReference type="Gene3D" id="3.20.20.70">
    <property type="entry name" value="Aldolase class I"/>
    <property type="match status" value="1"/>
</dbReference>
<dbReference type="OrthoDB" id="9799580at2"/>
<evidence type="ECO:0000313" key="2">
    <source>
        <dbReference type="Proteomes" id="UP000824410"/>
    </source>
</evidence>